<evidence type="ECO:0000256" key="1">
    <source>
        <dbReference type="ARBA" id="ARBA00023002"/>
    </source>
</evidence>
<organism evidence="3 4">
    <name type="scientific">Mesosutterella multiformis</name>
    <dbReference type="NCBI Taxonomy" id="2259133"/>
    <lineage>
        <taxon>Bacteria</taxon>
        <taxon>Pseudomonadati</taxon>
        <taxon>Pseudomonadota</taxon>
        <taxon>Betaproteobacteria</taxon>
        <taxon>Burkholderiales</taxon>
        <taxon>Sutterellaceae</taxon>
        <taxon>Mesosutterella</taxon>
    </lineage>
</organism>
<accession>A0A401LKB8</accession>
<dbReference type="InterPro" id="IPR051626">
    <property type="entry name" value="Oxidoreductase_gamma_subunit"/>
</dbReference>
<dbReference type="Proteomes" id="UP000266091">
    <property type="component" value="Unassembled WGS sequence"/>
</dbReference>
<dbReference type="InterPro" id="IPR011894">
    <property type="entry name" value="PorC_KorC"/>
</dbReference>
<dbReference type="EMBL" id="BGZJ01000001">
    <property type="protein sequence ID" value="GBO93224.1"/>
    <property type="molecule type" value="Genomic_DNA"/>
</dbReference>
<dbReference type="InterPro" id="IPR019752">
    <property type="entry name" value="Pyrv/ketoisovalerate_OxRed_cat"/>
</dbReference>
<keyword evidence="1" id="KW-0560">Oxidoreductase</keyword>
<keyword evidence="4" id="KW-1185">Reference proteome</keyword>
<evidence type="ECO:0000259" key="2">
    <source>
        <dbReference type="Pfam" id="PF01558"/>
    </source>
</evidence>
<comment type="caution">
    <text evidence="3">The sequence shown here is derived from an EMBL/GenBank/DDBJ whole genome shotgun (WGS) entry which is preliminary data.</text>
</comment>
<feature type="domain" description="Pyruvate/ketoisovalerate oxidoreductase catalytic" evidence="2">
    <location>
        <begin position="10"/>
        <end position="178"/>
    </location>
</feature>
<dbReference type="RefSeq" id="WP_022444223.1">
    <property type="nucleotide sequence ID" value="NZ_BGZJ01000001.1"/>
</dbReference>
<name>A0A388SEW2_9BURK</name>
<protein>
    <submittedName>
        <fullName evidence="3">Pyruvate ferredoxin oxidoreductase subunit gamma</fullName>
    </submittedName>
</protein>
<dbReference type="PANTHER" id="PTHR43366:SF1">
    <property type="entry name" value="PYRUVATE SYNTHASE SUBUNIT PORC"/>
    <property type="match status" value="1"/>
</dbReference>
<accession>A0A388SEW2</accession>
<reference evidence="3 4" key="1">
    <citation type="journal article" date="2018" name="Int. J. Syst. Evol. Microbiol.">
        <title>Mesosutterella multiformis gen. nov., sp. nov., a member of the family Sutterellaceae and Sutterella megalosphaeroides sp. nov., isolated from human faeces.</title>
        <authorList>
            <person name="Sakamoto M."/>
            <person name="Ikeyama N."/>
            <person name="Kunihiro T."/>
            <person name="Iino T."/>
            <person name="Yuki M."/>
            <person name="Ohkuma M."/>
        </authorList>
    </citation>
    <scope>NUCLEOTIDE SEQUENCE [LARGE SCALE GENOMIC DNA]</scope>
    <source>
        <strain evidence="3 4">4NBBH2</strain>
    </source>
</reference>
<dbReference type="Gene3D" id="3.40.920.10">
    <property type="entry name" value="Pyruvate-ferredoxin oxidoreductase, PFOR, domain III"/>
    <property type="match status" value="1"/>
</dbReference>
<dbReference type="PANTHER" id="PTHR43366">
    <property type="entry name" value="PYRUVATE SYNTHASE SUBUNIT PORC"/>
    <property type="match status" value="1"/>
</dbReference>
<dbReference type="AlphaFoldDB" id="A0A388SEW2"/>
<evidence type="ECO:0000313" key="3">
    <source>
        <dbReference type="EMBL" id="GBO93224.1"/>
    </source>
</evidence>
<gene>
    <name evidence="3" type="ORF">MESMUL_05780</name>
</gene>
<dbReference type="GO" id="GO:0016625">
    <property type="term" value="F:oxidoreductase activity, acting on the aldehyde or oxo group of donors, iron-sulfur protein as acceptor"/>
    <property type="evidence" value="ECO:0007669"/>
    <property type="project" value="InterPro"/>
</dbReference>
<evidence type="ECO:0000313" key="4">
    <source>
        <dbReference type="Proteomes" id="UP000266091"/>
    </source>
</evidence>
<dbReference type="NCBIfam" id="TIGR02175">
    <property type="entry name" value="PorC_KorC"/>
    <property type="match status" value="1"/>
</dbReference>
<proteinExistence type="predicted"/>
<dbReference type="InterPro" id="IPR002869">
    <property type="entry name" value="Pyrv_flavodox_OxRed_cen"/>
</dbReference>
<dbReference type="OrthoDB" id="9794954at2"/>
<dbReference type="Pfam" id="PF01558">
    <property type="entry name" value="POR"/>
    <property type="match status" value="1"/>
</dbReference>
<keyword evidence="3" id="KW-0670">Pyruvate</keyword>
<dbReference type="SUPFAM" id="SSF53323">
    <property type="entry name" value="Pyruvate-ferredoxin oxidoreductase, PFOR, domain III"/>
    <property type="match status" value="1"/>
</dbReference>
<sequence length="189" mass="20100">MFQIRLHGRGGQGVVTAAEMLSLAAFMEGHFAQAFPSFGSERTGAPVTAFARFSDHEIRLHEPIEEPDVVLVQDRTLIDSVDVFSGLNPEGYVLVNSASSPEEIGLGELVKRLPAGHVKTVPATDLALKFIGRPLPGAAMLAGFAAMTGMLKLESINSAYGQKYSGKVAQANADVARGAWDFIKNGGEE</sequence>